<gene>
    <name evidence="3" type="ORF">GWP43_05885</name>
</gene>
<dbReference type="InterPro" id="IPR051619">
    <property type="entry name" value="TypeII_TA_RNase_PINc/VapC"/>
</dbReference>
<dbReference type="InterPro" id="IPR002716">
    <property type="entry name" value="PIN_dom"/>
</dbReference>
<sequence>MNIVLDASAAIEMALNMKHASLFKEICANADCIFAPDIYPSEITNVFWKYRNFSSLDTTICEKGIEYCIELIDDFIHTKLLCNKAYKESIKYRHPVYDMFYLIVAQKYNAKLLTRDKKLAKISAEMNIEVISY</sequence>
<protein>
    <submittedName>
        <fullName evidence="3">Type II toxin-antitoxin system VapC family toxin</fullName>
    </submittedName>
</protein>
<feature type="domain" description="PIN" evidence="2">
    <location>
        <begin position="3"/>
        <end position="123"/>
    </location>
</feature>
<proteinExistence type="predicted"/>
<accession>A0A6P1Y0J4</accession>
<dbReference type="KEGG" id="trz:GWP43_05885"/>
<evidence type="ECO:0000259" key="2">
    <source>
        <dbReference type="Pfam" id="PF01850"/>
    </source>
</evidence>
<dbReference type="SUPFAM" id="SSF88723">
    <property type="entry name" value="PIN domain-like"/>
    <property type="match status" value="1"/>
</dbReference>
<organism evidence="3 4">
    <name type="scientific">Treponema vincentii</name>
    <dbReference type="NCBI Taxonomy" id="69710"/>
    <lineage>
        <taxon>Bacteria</taxon>
        <taxon>Pseudomonadati</taxon>
        <taxon>Spirochaetota</taxon>
        <taxon>Spirochaetia</taxon>
        <taxon>Spirochaetales</taxon>
        <taxon>Treponemataceae</taxon>
        <taxon>Treponema</taxon>
    </lineage>
</organism>
<dbReference type="RefSeq" id="WP_162663388.1">
    <property type="nucleotide sequence ID" value="NZ_CP048020.1"/>
</dbReference>
<reference evidence="3 4" key="1">
    <citation type="submission" date="2020-01" db="EMBL/GenBank/DDBJ databases">
        <title>Complete genome sequence of a human oral phylogroup 1 Treponema sp. strain ATCC 700766, originally isolated from periodontitis dental plaque.</title>
        <authorList>
            <person name="Chan Y."/>
            <person name="Huo Y.-B."/>
            <person name="Yu X.-L."/>
            <person name="Zeng H."/>
            <person name="Leung W.-K."/>
            <person name="Watt R.M."/>
        </authorList>
    </citation>
    <scope>NUCLEOTIDE SEQUENCE [LARGE SCALE GENOMIC DNA]</scope>
    <source>
        <strain evidence="3 4">OMZ 804</strain>
    </source>
</reference>
<dbReference type="AlphaFoldDB" id="A0A6P1Y0J4"/>
<dbReference type="Gene3D" id="3.40.50.1010">
    <property type="entry name" value="5'-nuclease"/>
    <property type="match status" value="1"/>
</dbReference>
<name>A0A6P1Y0J4_9SPIR</name>
<dbReference type="InterPro" id="IPR029060">
    <property type="entry name" value="PIN-like_dom_sf"/>
</dbReference>
<evidence type="ECO:0000313" key="3">
    <source>
        <dbReference type="EMBL" id="QHX43054.1"/>
    </source>
</evidence>
<dbReference type="EMBL" id="CP048020">
    <property type="protein sequence ID" value="QHX43054.1"/>
    <property type="molecule type" value="Genomic_DNA"/>
</dbReference>
<dbReference type="Proteomes" id="UP000464374">
    <property type="component" value="Chromosome"/>
</dbReference>
<evidence type="ECO:0000313" key="4">
    <source>
        <dbReference type="Proteomes" id="UP000464374"/>
    </source>
</evidence>
<dbReference type="InterPro" id="IPR044153">
    <property type="entry name" value="PIN_Pae0151-like"/>
</dbReference>
<dbReference type="Pfam" id="PF01850">
    <property type="entry name" value="PIN"/>
    <property type="match status" value="1"/>
</dbReference>
<dbReference type="PANTHER" id="PTHR35901">
    <property type="entry name" value="RIBONUCLEASE VAPC3"/>
    <property type="match status" value="1"/>
</dbReference>
<dbReference type="CDD" id="cd09873">
    <property type="entry name" value="PIN_Pae0151-like"/>
    <property type="match status" value="1"/>
</dbReference>
<dbReference type="PANTHER" id="PTHR35901:SF1">
    <property type="entry name" value="EXONUCLEASE VAPC9"/>
    <property type="match status" value="1"/>
</dbReference>
<keyword evidence="1" id="KW-0460">Magnesium</keyword>
<evidence type="ECO:0000256" key="1">
    <source>
        <dbReference type="ARBA" id="ARBA00022842"/>
    </source>
</evidence>